<dbReference type="OrthoDB" id="9807026at2"/>
<dbReference type="InterPro" id="IPR013556">
    <property type="entry name" value="Flag_M-ring_C"/>
</dbReference>
<dbReference type="KEGG" id="bbev:BBEV_1829"/>
<name>A0A1D7QW00_9BACI</name>
<feature type="domain" description="Flagellar M-ring N-terminal" evidence="12">
    <location>
        <begin position="46"/>
        <end position="222"/>
    </location>
</feature>
<dbReference type="InterPro" id="IPR000067">
    <property type="entry name" value="FlgMring_FliF"/>
</dbReference>
<feature type="domain" description="Flagellar M-ring C-terminal" evidence="13">
    <location>
        <begin position="259"/>
        <end position="402"/>
    </location>
</feature>
<evidence type="ECO:0000259" key="12">
    <source>
        <dbReference type="Pfam" id="PF01514"/>
    </source>
</evidence>
<comment type="function">
    <text evidence="9">The M ring may be actively involved in energy transduction.</text>
</comment>
<evidence type="ECO:0000256" key="5">
    <source>
        <dbReference type="ARBA" id="ARBA00022692"/>
    </source>
</evidence>
<dbReference type="STRING" id="632773.BBEV_1829"/>
<gene>
    <name evidence="14" type="primary">fliF</name>
    <name evidence="14" type="ORF">BBEV_1829</name>
</gene>
<dbReference type="Pfam" id="PF01514">
    <property type="entry name" value="YscJ_FliF"/>
    <property type="match status" value="1"/>
</dbReference>
<dbReference type="Pfam" id="PF08345">
    <property type="entry name" value="YscJ_FliF_C"/>
    <property type="match status" value="1"/>
</dbReference>
<evidence type="ECO:0000256" key="11">
    <source>
        <dbReference type="SAM" id="Phobius"/>
    </source>
</evidence>
<comment type="subcellular location">
    <subcellularLocation>
        <location evidence="1 9">Bacterial flagellum basal body</location>
    </subcellularLocation>
    <subcellularLocation>
        <location evidence="2">Cell membrane</location>
        <topology evidence="2">Multi-pass membrane protein</topology>
    </subcellularLocation>
</comment>
<accession>A0A1D7QW00</accession>
<organism evidence="14 15">
    <name type="scientific">Salisediminibacterium beveridgei</name>
    <dbReference type="NCBI Taxonomy" id="632773"/>
    <lineage>
        <taxon>Bacteria</taxon>
        <taxon>Bacillati</taxon>
        <taxon>Bacillota</taxon>
        <taxon>Bacilli</taxon>
        <taxon>Bacillales</taxon>
        <taxon>Bacillaceae</taxon>
        <taxon>Salisediminibacterium</taxon>
    </lineage>
</organism>
<evidence type="ECO:0000256" key="4">
    <source>
        <dbReference type="ARBA" id="ARBA00022475"/>
    </source>
</evidence>
<protein>
    <recommendedName>
        <fullName evidence="9">Flagellar M-ring protein</fullName>
    </recommendedName>
</protein>
<evidence type="ECO:0000313" key="14">
    <source>
        <dbReference type="EMBL" id="AOM83190.1"/>
    </source>
</evidence>
<dbReference type="PIRSF" id="PIRSF004862">
    <property type="entry name" value="FliF"/>
    <property type="match status" value="1"/>
</dbReference>
<evidence type="ECO:0000313" key="15">
    <source>
        <dbReference type="Proteomes" id="UP000094463"/>
    </source>
</evidence>
<feature type="transmembrane region" description="Helical" evidence="11">
    <location>
        <begin position="448"/>
        <end position="467"/>
    </location>
</feature>
<evidence type="ECO:0000259" key="13">
    <source>
        <dbReference type="Pfam" id="PF08345"/>
    </source>
</evidence>
<dbReference type="PATRIC" id="fig|632773.3.peg.1917"/>
<dbReference type="GO" id="GO:0005886">
    <property type="term" value="C:plasma membrane"/>
    <property type="evidence" value="ECO:0007669"/>
    <property type="project" value="UniProtKB-SubCell"/>
</dbReference>
<dbReference type="Gene3D" id="3.30.300.30">
    <property type="match status" value="1"/>
</dbReference>
<dbReference type="InterPro" id="IPR043427">
    <property type="entry name" value="YscJ/FliF"/>
</dbReference>
<keyword evidence="7 11" id="KW-0472">Membrane</keyword>
<dbReference type="PANTHER" id="PTHR30046:SF0">
    <property type="entry name" value="FLAGELLAR M-RING PROTEIN"/>
    <property type="match status" value="1"/>
</dbReference>
<keyword evidence="5 11" id="KW-0812">Transmembrane</keyword>
<evidence type="ECO:0000256" key="3">
    <source>
        <dbReference type="ARBA" id="ARBA00007971"/>
    </source>
</evidence>
<dbReference type="GO" id="GO:0071973">
    <property type="term" value="P:bacterial-type flagellum-dependent cell motility"/>
    <property type="evidence" value="ECO:0007669"/>
    <property type="project" value="InterPro"/>
</dbReference>
<evidence type="ECO:0000256" key="2">
    <source>
        <dbReference type="ARBA" id="ARBA00004651"/>
    </source>
</evidence>
<keyword evidence="6 11" id="KW-1133">Transmembrane helix</keyword>
<dbReference type="AlphaFoldDB" id="A0A1D7QW00"/>
<dbReference type="PRINTS" id="PR01009">
    <property type="entry name" value="FLGMRINGFLIF"/>
</dbReference>
<evidence type="ECO:0000256" key="8">
    <source>
        <dbReference type="ARBA" id="ARBA00023143"/>
    </source>
</evidence>
<keyword evidence="4" id="KW-1003">Cell membrane</keyword>
<dbReference type="GO" id="GO:0009431">
    <property type="term" value="C:bacterial-type flagellum basal body, MS ring"/>
    <property type="evidence" value="ECO:0007669"/>
    <property type="project" value="InterPro"/>
</dbReference>
<evidence type="ECO:0000256" key="1">
    <source>
        <dbReference type="ARBA" id="ARBA00004117"/>
    </source>
</evidence>
<keyword evidence="15" id="KW-1185">Reference proteome</keyword>
<feature type="region of interest" description="Disordered" evidence="10">
    <location>
        <begin position="486"/>
        <end position="508"/>
    </location>
</feature>
<keyword evidence="14" id="KW-0966">Cell projection</keyword>
<keyword evidence="14" id="KW-0969">Cilium</keyword>
<dbReference type="Proteomes" id="UP000094463">
    <property type="component" value="Chromosome"/>
</dbReference>
<reference evidence="14 15" key="1">
    <citation type="submission" date="2015-08" db="EMBL/GenBank/DDBJ databases">
        <title>The complete genome sequence of Bacillus beveridgei MLTeJB.</title>
        <authorList>
            <person name="Hanson T.E."/>
            <person name="Mesa C."/>
            <person name="Basesman S.M."/>
            <person name="Oremland R.S."/>
        </authorList>
    </citation>
    <scope>NUCLEOTIDE SEQUENCE [LARGE SCALE GENOMIC DNA]</scope>
    <source>
        <strain evidence="14 15">MLTeJB</strain>
    </source>
</reference>
<dbReference type="RefSeq" id="WP_069365199.1">
    <property type="nucleotide sequence ID" value="NZ_CP012502.1"/>
</dbReference>
<dbReference type="InterPro" id="IPR045851">
    <property type="entry name" value="AMP-bd_C_sf"/>
</dbReference>
<evidence type="ECO:0000256" key="7">
    <source>
        <dbReference type="ARBA" id="ARBA00023136"/>
    </source>
</evidence>
<comment type="similarity">
    <text evidence="3 9">Belongs to the FliF family.</text>
</comment>
<feature type="transmembrane region" description="Helical" evidence="11">
    <location>
        <begin position="25"/>
        <end position="45"/>
    </location>
</feature>
<dbReference type="GO" id="GO:0003774">
    <property type="term" value="F:cytoskeletal motor activity"/>
    <property type="evidence" value="ECO:0007669"/>
    <property type="project" value="InterPro"/>
</dbReference>
<evidence type="ECO:0000256" key="9">
    <source>
        <dbReference type="PIRNR" id="PIRNR004862"/>
    </source>
</evidence>
<proteinExistence type="inferred from homology"/>
<sequence>MNEKVMEYRQKTTEFWQSRSQKQKGLLISSVVLVIAFIIALSWVGSRTNLVPLYSNLTVQETGEIKANLDNRGIQNEVSADGTTIMVSETNVDNLKVELAAEGIPQSGRIDYSTFGDNMGFGTTDSEFELLERAALQSTLEDLIRNVDGIQNAQVMITLPEESVWLQEAESEATASILLNMQAGYTLDESQIRSLYHLASRSVPNLSTENIVIMDQFSRYLEMDEQPGGTDSTLSVYEQHRAIQRDIERDLQRDLQQMLGTMMGPDKVLVSVSTDLDFTEENRTEDLVEPVDEENIEGIAVSVERITETYSGEDVADGGVPGAGEDDIPNFPGAAGGAGEGDYERIEERINNDVNRIHREITESPYDLRDISIQVMVEPPDPEDIGSLPQQTVDDIQAMLSQIVRTSISTDITGEWGDEELAERVLVSPQEFFGRAEFEDPPTGIPTWYYIVGVLALAVVVLIVILMRRNNQEVVKETLTEQEDDFRLPPIEKKAQTEEGARRQQLEDLAKDKPDEFSKLIRTWLSDDN</sequence>
<evidence type="ECO:0000256" key="10">
    <source>
        <dbReference type="SAM" id="MobiDB-lite"/>
    </source>
</evidence>
<keyword evidence="8 9" id="KW-0975">Bacterial flagellum</keyword>
<keyword evidence="14" id="KW-0282">Flagellum</keyword>
<evidence type="ECO:0000256" key="6">
    <source>
        <dbReference type="ARBA" id="ARBA00022989"/>
    </source>
</evidence>
<dbReference type="NCBIfam" id="TIGR00206">
    <property type="entry name" value="fliF"/>
    <property type="match status" value="1"/>
</dbReference>
<dbReference type="InterPro" id="IPR006182">
    <property type="entry name" value="FliF_N_dom"/>
</dbReference>
<dbReference type="PANTHER" id="PTHR30046">
    <property type="entry name" value="FLAGELLAR M-RING PROTEIN"/>
    <property type="match status" value="1"/>
</dbReference>
<dbReference type="EMBL" id="CP012502">
    <property type="protein sequence ID" value="AOM83190.1"/>
    <property type="molecule type" value="Genomic_DNA"/>
</dbReference>